<comment type="subunit">
    <text evidence="7">Homodimer.</text>
</comment>
<protein>
    <recommendedName>
        <fullName evidence="7">Thioredoxin reductase</fullName>
        <ecNumber evidence="7">1.8.1.9</ecNumber>
    </recommendedName>
</protein>
<dbReference type="SUPFAM" id="SSF51905">
    <property type="entry name" value="FAD/NAD(P)-binding domain"/>
    <property type="match status" value="1"/>
</dbReference>
<dbReference type="InterPro" id="IPR008255">
    <property type="entry name" value="Pyr_nucl-diS_OxRdtase_2_AS"/>
</dbReference>
<evidence type="ECO:0000256" key="3">
    <source>
        <dbReference type="ARBA" id="ARBA00022827"/>
    </source>
</evidence>
<dbReference type="InterPro" id="IPR005982">
    <property type="entry name" value="Thioredox_Rdtase"/>
</dbReference>
<dbReference type="PROSITE" id="PS00573">
    <property type="entry name" value="PYRIDINE_REDOX_2"/>
    <property type="match status" value="1"/>
</dbReference>
<dbReference type="Pfam" id="PF07992">
    <property type="entry name" value="Pyr_redox_2"/>
    <property type="match status" value="1"/>
</dbReference>
<dbReference type="GO" id="GO:0019430">
    <property type="term" value="P:removal of superoxide radicals"/>
    <property type="evidence" value="ECO:0007669"/>
    <property type="project" value="UniProtKB-UniRule"/>
</dbReference>
<dbReference type="NCBIfam" id="TIGR01292">
    <property type="entry name" value="TRX_reduct"/>
    <property type="match status" value="1"/>
</dbReference>
<keyword evidence="11" id="KW-1185">Reference proteome</keyword>
<sequence>MSTGASYDIIIVGSGPAAYQAALYCKDVNILILEGGIVGNNGPGGQLTTTTLVDNYPGFPHGINGPELMEIMKKQVKHPNVVTKEQTVTNIEEKDKVFCVKTEKDKFIAKSVIIATGAQAKRLDAKGTDIFWQNGISSCAVCDGFLFLDKVVAVIGGGDSAMEEALHLASIASKVYIIHRRDEFRSRKDMLERAEKNKKIEILRSYTLVEAKGNETLQSIAIKNLKTDEIEDLEVSGMFFAIGHTPNTSFIADNFLKKDETGYLLVDKNLQTSREGIFACGDVQDKIYRQANTAAATGCLAAISALKYLKNQ</sequence>
<organism evidence="10 11">
    <name type="scientific">Pseudoloma neurophilia</name>
    <dbReference type="NCBI Taxonomy" id="146866"/>
    <lineage>
        <taxon>Eukaryota</taxon>
        <taxon>Fungi</taxon>
        <taxon>Fungi incertae sedis</taxon>
        <taxon>Microsporidia</taxon>
        <taxon>Pseudoloma</taxon>
    </lineage>
</organism>
<evidence type="ECO:0000259" key="9">
    <source>
        <dbReference type="Pfam" id="PF07992"/>
    </source>
</evidence>
<dbReference type="VEuPathDB" id="MicrosporidiaDB:M153_3180006388"/>
<dbReference type="EMBL" id="LGUB01000106">
    <property type="protein sequence ID" value="KRH94256.1"/>
    <property type="molecule type" value="Genomic_DNA"/>
</dbReference>
<evidence type="ECO:0000256" key="5">
    <source>
        <dbReference type="ARBA" id="ARBA00023157"/>
    </source>
</evidence>
<comment type="caution">
    <text evidence="10">The sequence shown here is derived from an EMBL/GenBank/DDBJ whole genome shotgun (WGS) entry which is preliminary data.</text>
</comment>
<evidence type="ECO:0000256" key="6">
    <source>
        <dbReference type="ARBA" id="ARBA00023284"/>
    </source>
</evidence>
<keyword evidence="6 7" id="KW-0676">Redox-active center</keyword>
<evidence type="ECO:0000256" key="8">
    <source>
        <dbReference type="RuleBase" id="RU003881"/>
    </source>
</evidence>
<dbReference type="InterPro" id="IPR036188">
    <property type="entry name" value="FAD/NAD-bd_sf"/>
</dbReference>
<dbReference type="PANTHER" id="PTHR48105">
    <property type="entry name" value="THIOREDOXIN REDUCTASE 1-RELATED-RELATED"/>
    <property type="match status" value="1"/>
</dbReference>
<keyword evidence="3 7" id="KW-0274">FAD</keyword>
<dbReference type="GO" id="GO:0004791">
    <property type="term" value="F:thioredoxin-disulfide reductase (NADPH) activity"/>
    <property type="evidence" value="ECO:0007669"/>
    <property type="project" value="UniProtKB-UniRule"/>
</dbReference>
<comment type="similarity">
    <text evidence="1 7">Belongs to the class-II pyridine nucleotide-disulfide oxidoreductase family.</text>
</comment>
<dbReference type="OrthoDB" id="371245at2759"/>
<keyword evidence="2 7" id="KW-0285">Flavoprotein</keyword>
<dbReference type="EC" id="1.8.1.9" evidence="7"/>
<dbReference type="InterPro" id="IPR050097">
    <property type="entry name" value="Ferredoxin-NADP_redctase_2"/>
</dbReference>
<dbReference type="GO" id="GO:0005737">
    <property type="term" value="C:cytoplasm"/>
    <property type="evidence" value="ECO:0007669"/>
    <property type="project" value="InterPro"/>
</dbReference>
<comment type="catalytic activity">
    <reaction evidence="7">
        <text>[thioredoxin]-dithiol + NADP(+) = [thioredoxin]-disulfide + NADPH + H(+)</text>
        <dbReference type="Rhea" id="RHEA:20345"/>
        <dbReference type="Rhea" id="RHEA-COMP:10698"/>
        <dbReference type="Rhea" id="RHEA-COMP:10700"/>
        <dbReference type="ChEBI" id="CHEBI:15378"/>
        <dbReference type="ChEBI" id="CHEBI:29950"/>
        <dbReference type="ChEBI" id="CHEBI:50058"/>
        <dbReference type="ChEBI" id="CHEBI:57783"/>
        <dbReference type="ChEBI" id="CHEBI:58349"/>
        <dbReference type="EC" id="1.8.1.9"/>
    </reaction>
</comment>
<evidence type="ECO:0000256" key="1">
    <source>
        <dbReference type="ARBA" id="ARBA00009333"/>
    </source>
</evidence>
<dbReference type="InterPro" id="IPR023753">
    <property type="entry name" value="FAD/NAD-binding_dom"/>
</dbReference>
<keyword evidence="8" id="KW-0521">NADP</keyword>
<evidence type="ECO:0000256" key="7">
    <source>
        <dbReference type="RuleBase" id="RU003880"/>
    </source>
</evidence>
<evidence type="ECO:0000256" key="4">
    <source>
        <dbReference type="ARBA" id="ARBA00023002"/>
    </source>
</evidence>
<evidence type="ECO:0000313" key="11">
    <source>
        <dbReference type="Proteomes" id="UP000051530"/>
    </source>
</evidence>
<dbReference type="Proteomes" id="UP000051530">
    <property type="component" value="Unassembled WGS sequence"/>
</dbReference>
<evidence type="ECO:0000256" key="2">
    <source>
        <dbReference type="ARBA" id="ARBA00022630"/>
    </source>
</evidence>
<keyword evidence="4 7" id="KW-0560">Oxidoreductase</keyword>
<proteinExistence type="inferred from homology"/>
<dbReference type="PRINTS" id="PR00469">
    <property type="entry name" value="PNDRDTASEII"/>
</dbReference>
<evidence type="ECO:0000313" key="10">
    <source>
        <dbReference type="EMBL" id="KRH94256.1"/>
    </source>
</evidence>
<dbReference type="PRINTS" id="PR00368">
    <property type="entry name" value="FADPNR"/>
</dbReference>
<feature type="domain" description="FAD/NAD(P)-binding" evidence="9">
    <location>
        <begin position="7"/>
        <end position="298"/>
    </location>
</feature>
<dbReference type="AlphaFoldDB" id="A0A0R0M5Q4"/>
<accession>A0A0R0M5Q4</accession>
<comment type="cofactor">
    <cofactor evidence="8">
        <name>FAD</name>
        <dbReference type="ChEBI" id="CHEBI:57692"/>
    </cofactor>
    <text evidence="8">Binds 1 FAD per subunit.</text>
</comment>
<gene>
    <name evidence="10" type="ORF">M153_3180006388</name>
</gene>
<reference evidence="10 11" key="1">
    <citation type="submission" date="2015-07" db="EMBL/GenBank/DDBJ databases">
        <title>The genome of Pseudoloma neurophilia, a relevant intracellular parasite of the zebrafish.</title>
        <authorList>
            <person name="Ndikumana S."/>
            <person name="Pelin A."/>
            <person name="Sanders J."/>
            <person name="Corradi N."/>
        </authorList>
    </citation>
    <scope>NUCLEOTIDE SEQUENCE [LARGE SCALE GENOMIC DNA]</scope>
    <source>
        <strain evidence="10 11">MK1</strain>
    </source>
</reference>
<keyword evidence="5" id="KW-1015">Disulfide bond</keyword>
<name>A0A0R0M5Q4_9MICR</name>
<dbReference type="Gene3D" id="3.50.50.60">
    <property type="entry name" value="FAD/NAD(P)-binding domain"/>
    <property type="match status" value="2"/>
</dbReference>